<protein>
    <submittedName>
        <fullName evidence="2">Uncharacterized protein</fullName>
    </submittedName>
</protein>
<dbReference type="RefSeq" id="WP_151474257.1">
    <property type="nucleotide sequence ID" value="NZ_WBKG01000052.1"/>
</dbReference>
<dbReference type="AlphaFoldDB" id="A0A7J5D3G4"/>
<comment type="caution">
    <text evidence="2">The sequence shown here is derived from an EMBL/GenBank/DDBJ whole genome shotgun (WGS) entry which is preliminary data.</text>
</comment>
<reference evidence="2 3" key="1">
    <citation type="submission" date="2019-09" db="EMBL/GenBank/DDBJ databases">
        <title>Isolation and identification of active actinomycetes.</title>
        <authorList>
            <person name="Yu Z."/>
            <person name="Han C."/>
            <person name="Yu B."/>
        </authorList>
    </citation>
    <scope>NUCLEOTIDE SEQUENCE [LARGE SCALE GENOMIC DNA]</scope>
    <source>
        <strain evidence="2 3">NEAU-H2</strain>
    </source>
</reference>
<evidence type="ECO:0000256" key="1">
    <source>
        <dbReference type="SAM" id="MobiDB-lite"/>
    </source>
</evidence>
<feature type="compositionally biased region" description="Polar residues" evidence="1">
    <location>
        <begin position="73"/>
        <end position="85"/>
    </location>
</feature>
<dbReference type="EMBL" id="WBKG01000052">
    <property type="protein sequence ID" value="KAB1978537.1"/>
    <property type="molecule type" value="Genomic_DNA"/>
</dbReference>
<name>A0A7J5D3G4_9ACTN</name>
<sequence length="85" mass="9105">MTSKPATTAHRRAVGHAHALLNDLADGGIGLLQAASLLISDLFQHYGLAEPSQISRDGSIIASEWPEPERTRTSTWAQQTSVPVT</sequence>
<evidence type="ECO:0000313" key="3">
    <source>
        <dbReference type="Proteomes" id="UP000442990"/>
    </source>
</evidence>
<feature type="region of interest" description="Disordered" evidence="1">
    <location>
        <begin position="64"/>
        <end position="85"/>
    </location>
</feature>
<gene>
    <name evidence="2" type="ORF">F8144_39580</name>
</gene>
<evidence type="ECO:0000313" key="2">
    <source>
        <dbReference type="EMBL" id="KAB1978537.1"/>
    </source>
</evidence>
<dbReference type="Proteomes" id="UP000442990">
    <property type="component" value="Unassembled WGS sequence"/>
</dbReference>
<proteinExistence type="predicted"/>
<keyword evidence="3" id="KW-1185">Reference proteome</keyword>
<organism evidence="2 3">
    <name type="scientific">Streptomyces triticiradicis</name>
    <dbReference type="NCBI Taxonomy" id="2651189"/>
    <lineage>
        <taxon>Bacteria</taxon>
        <taxon>Bacillati</taxon>
        <taxon>Actinomycetota</taxon>
        <taxon>Actinomycetes</taxon>
        <taxon>Kitasatosporales</taxon>
        <taxon>Streptomycetaceae</taxon>
        <taxon>Streptomyces</taxon>
    </lineage>
</organism>
<accession>A0A7J5D3G4</accession>